<accession>A0A518JLI4</accession>
<name>A0A518JLI4_9BACT</name>
<dbReference type="EMBL" id="CP036348">
    <property type="protein sequence ID" value="QDV66415.1"/>
    <property type="molecule type" value="Genomic_DNA"/>
</dbReference>
<gene>
    <name evidence="1" type="ORF">Poly24_01010</name>
</gene>
<dbReference type="Proteomes" id="UP000315082">
    <property type="component" value="Chromosome"/>
</dbReference>
<keyword evidence="2" id="KW-1185">Reference proteome</keyword>
<sequence>MDFLTVASALPQSKSWEIRSVAIEQVSHACVQFSVAGEDSRQQSTATTTELQNACLGYPLHCRLSGRRFLLDHSGVGYVVFKRIDSRFPQSQCEPKSANYGRLQGFCGKSLMIIVEHALTHAAAPPRTSLRWFDPPPQTSFGEGGVMCDFTRSAKPGRVGKQAFSEFSGDGLPLV</sequence>
<protein>
    <submittedName>
        <fullName evidence="1">Uncharacterized protein</fullName>
    </submittedName>
</protein>
<dbReference type="AlphaFoldDB" id="A0A518JLI4"/>
<evidence type="ECO:0000313" key="2">
    <source>
        <dbReference type="Proteomes" id="UP000315082"/>
    </source>
</evidence>
<dbReference type="KEGG" id="rcf:Poly24_01010"/>
<organism evidence="1 2">
    <name type="scientific">Rosistilla carotiformis</name>
    <dbReference type="NCBI Taxonomy" id="2528017"/>
    <lineage>
        <taxon>Bacteria</taxon>
        <taxon>Pseudomonadati</taxon>
        <taxon>Planctomycetota</taxon>
        <taxon>Planctomycetia</taxon>
        <taxon>Pirellulales</taxon>
        <taxon>Pirellulaceae</taxon>
        <taxon>Rosistilla</taxon>
    </lineage>
</organism>
<proteinExistence type="predicted"/>
<evidence type="ECO:0000313" key="1">
    <source>
        <dbReference type="EMBL" id="QDV66415.1"/>
    </source>
</evidence>
<reference evidence="1 2" key="1">
    <citation type="submission" date="2019-02" db="EMBL/GenBank/DDBJ databases">
        <title>Deep-cultivation of Planctomycetes and their phenomic and genomic characterization uncovers novel biology.</title>
        <authorList>
            <person name="Wiegand S."/>
            <person name="Jogler M."/>
            <person name="Boedeker C."/>
            <person name="Pinto D."/>
            <person name="Vollmers J."/>
            <person name="Rivas-Marin E."/>
            <person name="Kohn T."/>
            <person name="Peeters S.H."/>
            <person name="Heuer A."/>
            <person name="Rast P."/>
            <person name="Oberbeckmann S."/>
            <person name="Bunk B."/>
            <person name="Jeske O."/>
            <person name="Meyerdierks A."/>
            <person name="Storesund J.E."/>
            <person name="Kallscheuer N."/>
            <person name="Luecker S."/>
            <person name="Lage O.M."/>
            <person name="Pohl T."/>
            <person name="Merkel B.J."/>
            <person name="Hornburger P."/>
            <person name="Mueller R.-W."/>
            <person name="Bruemmer F."/>
            <person name="Labrenz M."/>
            <person name="Spormann A.M."/>
            <person name="Op den Camp H."/>
            <person name="Overmann J."/>
            <person name="Amann R."/>
            <person name="Jetten M.S.M."/>
            <person name="Mascher T."/>
            <person name="Medema M.H."/>
            <person name="Devos D.P."/>
            <person name="Kaster A.-K."/>
            <person name="Ovreas L."/>
            <person name="Rohde M."/>
            <person name="Galperin M.Y."/>
            <person name="Jogler C."/>
        </authorList>
    </citation>
    <scope>NUCLEOTIDE SEQUENCE [LARGE SCALE GENOMIC DNA]</scope>
    <source>
        <strain evidence="1 2">Poly24</strain>
    </source>
</reference>